<evidence type="ECO:0000313" key="9">
    <source>
        <dbReference type="EMBL" id="TKK79478.1"/>
    </source>
</evidence>
<dbReference type="InterPro" id="IPR000064">
    <property type="entry name" value="NLP_P60_dom"/>
</dbReference>
<dbReference type="SUPFAM" id="SSF54001">
    <property type="entry name" value="Cysteine proteinases"/>
    <property type="match status" value="1"/>
</dbReference>
<evidence type="ECO:0000256" key="4">
    <source>
        <dbReference type="ARBA" id="ARBA00022807"/>
    </source>
</evidence>
<feature type="chain" id="PRO_5038340102" description="NlpC/P60 domain-containing protein" evidence="7">
    <location>
        <begin position="24"/>
        <end position="351"/>
    </location>
</feature>
<evidence type="ECO:0000313" key="10">
    <source>
        <dbReference type="Proteomes" id="UP000305836"/>
    </source>
</evidence>
<proteinExistence type="inferred from homology"/>
<keyword evidence="7" id="KW-0732">Signal</keyword>
<evidence type="ECO:0000256" key="5">
    <source>
        <dbReference type="SAM" id="Coils"/>
    </source>
</evidence>
<organism evidence="9 10">
    <name type="scientific">Kribbella jiaozuonensis</name>
    <dbReference type="NCBI Taxonomy" id="2575441"/>
    <lineage>
        <taxon>Bacteria</taxon>
        <taxon>Bacillati</taxon>
        <taxon>Actinomycetota</taxon>
        <taxon>Actinomycetes</taxon>
        <taxon>Propionibacteriales</taxon>
        <taxon>Kribbellaceae</taxon>
        <taxon>Kribbella</taxon>
    </lineage>
</organism>
<evidence type="ECO:0000256" key="3">
    <source>
        <dbReference type="ARBA" id="ARBA00022801"/>
    </source>
</evidence>
<dbReference type="GO" id="GO:0006508">
    <property type="term" value="P:proteolysis"/>
    <property type="evidence" value="ECO:0007669"/>
    <property type="project" value="UniProtKB-KW"/>
</dbReference>
<dbReference type="OrthoDB" id="5177647at2"/>
<feature type="region of interest" description="Disordered" evidence="6">
    <location>
        <begin position="202"/>
        <end position="235"/>
    </location>
</feature>
<comment type="caution">
    <text evidence="9">The sequence shown here is derived from an EMBL/GenBank/DDBJ whole genome shotgun (WGS) entry which is preliminary data.</text>
</comment>
<comment type="similarity">
    <text evidence="1">Belongs to the peptidase C40 family.</text>
</comment>
<keyword evidence="3" id="KW-0378">Hydrolase</keyword>
<dbReference type="Pfam" id="PF00877">
    <property type="entry name" value="NLPC_P60"/>
    <property type="match status" value="1"/>
</dbReference>
<evidence type="ECO:0000256" key="6">
    <source>
        <dbReference type="SAM" id="MobiDB-lite"/>
    </source>
</evidence>
<evidence type="ECO:0000256" key="7">
    <source>
        <dbReference type="SAM" id="SignalP"/>
    </source>
</evidence>
<dbReference type="RefSeq" id="WP_137254436.1">
    <property type="nucleotide sequence ID" value="NZ_JBHSPQ010000001.1"/>
</dbReference>
<dbReference type="Gene3D" id="6.10.250.3150">
    <property type="match status" value="1"/>
</dbReference>
<name>A0A4U3LTT7_9ACTN</name>
<dbReference type="AlphaFoldDB" id="A0A4U3LTT7"/>
<evidence type="ECO:0000259" key="8">
    <source>
        <dbReference type="PROSITE" id="PS51935"/>
    </source>
</evidence>
<dbReference type="PANTHER" id="PTHR47359">
    <property type="entry name" value="PEPTIDOGLYCAN DL-ENDOPEPTIDASE CWLO"/>
    <property type="match status" value="1"/>
</dbReference>
<feature type="compositionally biased region" description="Basic and acidic residues" evidence="6">
    <location>
        <begin position="202"/>
        <end position="228"/>
    </location>
</feature>
<dbReference type="GO" id="GO:0008234">
    <property type="term" value="F:cysteine-type peptidase activity"/>
    <property type="evidence" value="ECO:0007669"/>
    <property type="project" value="UniProtKB-KW"/>
</dbReference>
<protein>
    <recommendedName>
        <fullName evidence="8">NlpC/P60 domain-containing protein</fullName>
    </recommendedName>
</protein>
<gene>
    <name evidence="9" type="ORF">FDA38_13815</name>
</gene>
<feature type="signal peptide" evidence="7">
    <location>
        <begin position="1"/>
        <end position="23"/>
    </location>
</feature>
<dbReference type="EMBL" id="SZPZ01000002">
    <property type="protein sequence ID" value="TKK79478.1"/>
    <property type="molecule type" value="Genomic_DNA"/>
</dbReference>
<dbReference type="InterPro" id="IPR051794">
    <property type="entry name" value="PG_Endopeptidase_C40"/>
</dbReference>
<evidence type="ECO:0000256" key="2">
    <source>
        <dbReference type="ARBA" id="ARBA00022670"/>
    </source>
</evidence>
<feature type="coiled-coil region" evidence="5">
    <location>
        <begin position="41"/>
        <end position="96"/>
    </location>
</feature>
<keyword evidence="10" id="KW-1185">Reference proteome</keyword>
<dbReference type="PROSITE" id="PS51935">
    <property type="entry name" value="NLPC_P60"/>
    <property type="match status" value="1"/>
</dbReference>
<dbReference type="InterPro" id="IPR038765">
    <property type="entry name" value="Papain-like_cys_pep_sf"/>
</dbReference>
<reference evidence="9 10" key="1">
    <citation type="submission" date="2019-04" db="EMBL/GenBank/DDBJ databases">
        <title>Kribbella sp. NEAU-THZ 27 nov., a novel actinomycete isolated from soil.</title>
        <authorList>
            <person name="Duan L."/>
        </authorList>
    </citation>
    <scope>NUCLEOTIDE SEQUENCE [LARGE SCALE GENOMIC DNA]</scope>
    <source>
        <strain evidence="10">NEAU-THZ27</strain>
    </source>
</reference>
<keyword evidence="4" id="KW-0788">Thiol protease</keyword>
<dbReference type="PANTHER" id="PTHR47359:SF3">
    <property type="entry name" value="NLP_P60 DOMAIN-CONTAINING PROTEIN-RELATED"/>
    <property type="match status" value="1"/>
</dbReference>
<dbReference type="Proteomes" id="UP000305836">
    <property type="component" value="Unassembled WGS sequence"/>
</dbReference>
<dbReference type="Gene3D" id="3.90.1720.10">
    <property type="entry name" value="endopeptidase domain like (from Nostoc punctiforme)"/>
    <property type="match status" value="1"/>
</dbReference>
<feature type="domain" description="NlpC/P60" evidence="8">
    <location>
        <begin position="236"/>
        <end position="351"/>
    </location>
</feature>
<keyword evidence="5" id="KW-0175">Coiled coil</keyword>
<sequence length="351" mass="36944">MSIGRINRTKGIALAAITSTAVAAGVILIQGAASADPAPTLDEAKKQVAELQHQAEVSGESANDLRGQISASAARVKALQAAIAKQQGQVDGVKRQIGSLAVAGYQTSGISTTAQLLLSTNPDQFLSQASTAQAFAGQQNSALRRYQVAQGKLTDLQASEQTELSALQSVQAKQDAFKKQLQTNLDNAEKVLDKLSAADRKRIEEENAKAAEKARSERPTRSGDRESTDLPNVPASGRAAIAVNAALSQLGDPYVWGADGPSSYDCSGLMMYAWGKAGVSLSHSSKAQTGEGRHVSKSDLMPGDLIFYYSPVSHVAMYLGNGRIVHAPRPGKSVEIAPMDEMPYNSAVRPG</sequence>
<keyword evidence="2" id="KW-0645">Protease</keyword>
<evidence type="ECO:0000256" key="1">
    <source>
        <dbReference type="ARBA" id="ARBA00007074"/>
    </source>
</evidence>
<accession>A0A4U3LTT7</accession>